<organism evidence="7 8">
    <name type="scientific">Ustilaginoidea virens</name>
    <name type="common">Rice false smut fungus</name>
    <name type="synonym">Villosiclava virens</name>
    <dbReference type="NCBI Taxonomy" id="1159556"/>
    <lineage>
        <taxon>Eukaryota</taxon>
        <taxon>Fungi</taxon>
        <taxon>Dikarya</taxon>
        <taxon>Ascomycota</taxon>
        <taxon>Pezizomycotina</taxon>
        <taxon>Sordariomycetes</taxon>
        <taxon>Hypocreomycetidae</taxon>
        <taxon>Hypocreales</taxon>
        <taxon>Clavicipitaceae</taxon>
        <taxon>Ustilaginoidea</taxon>
    </lineage>
</organism>
<protein>
    <recommendedName>
        <fullName evidence="6">Fatty acid hydroxylase domain-containing protein</fullName>
    </recommendedName>
</protein>
<dbReference type="InterPro" id="IPR006694">
    <property type="entry name" value="Fatty_acid_hydroxylase"/>
</dbReference>
<dbReference type="RefSeq" id="XP_042999486.1">
    <property type="nucleotide sequence ID" value="XM_043143551.1"/>
</dbReference>
<dbReference type="GeneID" id="66066831"/>
<dbReference type="AlphaFoldDB" id="A0A8E5MIQ5"/>
<dbReference type="InterPro" id="IPR050307">
    <property type="entry name" value="Sterol_Desaturase_Related"/>
</dbReference>
<feature type="transmembrane region" description="Helical" evidence="5">
    <location>
        <begin position="33"/>
        <end position="55"/>
    </location>
</feature>
<evidence type="ECO:0000313" key="8">
    <source>
        <dbReference type="Proteomes" id="UP000027002"/>
    </source>
</evidence>
<evidence type="ECO:0000256" key="5">
    <source>
        <dbReference type="SAM" id="Phobius"/>
    </source>
</evidence>
<dbReference type="KEGG" id="uvi:66066831"/>
<evidence type="ECO:0000313" key="7">
    <source>
        <dbReference type="EMBL" id="QUC21813.1"/>
    </source>
</evidence>
<comment type="subcellular location">
    <subcellularLocation>
        <location evidence="1">Membrane</location>
    </subcellularLocation>
</comment>
<sequence length="155" mass="17471">MNHMDHRPMATSSHPPPQKHTLINGVSDYTLSLIVPVVTHWLTAAVVGAFVVAVVGSGMTLREGMVFSAFSSFKSCTDHSGYALPWNPVDILTTVDAGYHDKHHQRWGLKKNFALHFRFWDRLWGTEFTDEQVACQLYARDRQAAEMKKSKIKAS</sequence>
<dbReference type="PANTHER" id="PTHR11863">
    <property type="entry name" value="STEROL DESATURASE"/>
    <property type="match status" value="1"/>
</dbReference>
<gene>
    <name evidence="7" type="ORF">UV8b_06054</name>
</gene>
<name>A0A8E5MIQ5_USTVR</name>
<feature type="domain" description="Fatty acid hydroxylase" evidence="6">
    <location>
        <begin position="34"/>
        <end position="126"/>
    </location>
</feature>
<dbReference type="GO" id="GO:0016491">
    <property type="term" value="F:oxidoreductase activity"/>
    <property type="evidence" value="ECO:0007669"/>
    <property type="project" value="InterPro"/>
</dbReference>
<evidence type="ECO:0000256" key="2">
    <source>
        <dbReference type="ARBA" id="ARBA00022692"/>
    </source>
</evidence>
<dbReference type="EMBL" id="CP072757">
    <property type="protein sequence ID" value="QUC21813.1"/>
    <property type="molecule type" value="Genomic_DNA"/>
</dbReference>
<dbReference type="Proteomes" id="UP000027002">
    <property type="component" value="Chromosome 5"/>
</dbReference>
<keyword evidence="3 5" id="KW-1133">Transmembrane helix</keyword>
<dbReference type="GO" id="GO:0008610">
    <property type="term" value="P:lipid biosynthetic process"/>
    <property type="evidence" value="ECO:0007669"/>
    <property type="project" value="InterPro"/>
</dbReference>
<evidence type="ECO:0000256" key="3">
    <source>
        <dbReference type="ARBA" id="ARBA00022989"/>
    </source>
</evidence>
<dbReference type="Pfam" id="PF04116">
    <property type="entry name" value="FA_hydroxylase"/>
    <property type="match status" value="1"/>
</dbReference>
<accession>A0A8E5MIQ5</accession>
<evidence type="ECO:0000256" key="1">
    <source>
        <dbReference type="ARBA" id="ARBA00004370"/>
    </source>
</evidence>
<evidence type="ECO:0000259" key="6">
    <source>
        <dbReference type="Pfam" id="PF04116"/>
    </source>
</evidence>
<dbReference type="GO" id="GO:0016020">
    <property type="term" value="C:membrane"/>
    <property type="evidence" value="ECO:0007669"/>
    <property type="project" value="UniProtKB-SubCell"/>
</dbReference>
<proteinExistence type="predicted"/>
<keyword evidence="8" id="KW-1185">Reference proteome</keyword>
<dbReference type="GO" id="GO:0005506">
    <property type="term" value="F:iron ion binding"/>
    <property type="evidence" value="ECO:0007669"/>
    <property type="project" value="InterPro"/>
</dbReference>
<keyword evidence="2 5" id="KW-0812">Transmembrane</keyword>
<evidence type="ECO:0000256" key="4">
    <source>
        <dbReference type="ARBA" id="ARBA00023136"/>
    </source>
</evidence>
<dbReference type="OrthoDB" id="408954at2759"/>
<keyword evidence="4 5" id="KW-0472">Membrane</keyword>
<reference evidence="7" key="1">
    <citation type="submission" date="2020-03" db="EMBL/GenBank/DDBJ databases">
        <title>A mixture of massive structural variations and highly conserved coding sequences in Ustilaginoidea virens genome.</title>
        <authorList>
            <person name="Zhang K."/>
            <person name="Zhao Z."/>
            <person name="Zhang Z."/>
            <person name="Li Y."/>
            <person name="Hsiang T."/>
            <person name="Sun W."/>
        </authorList>
    </citation>
    <scope>NUCLEOTIDE SEQUENCE</scope>
    <source>
        <strain evidence="7">UV-8b</strain>
    </source>
</reference>